<sequence>MAHYESLKGFVQEVAHGNCIPIEVTSLSPEVSAKSLERFVGRATYYMEWYDQRWRSLEIYRDLNYRFYNAHEDGGDLLLLMERSGLSKVESSIVTFDMTNSESFEFELRRFKVIKLLELMYVVDGRCCYEGCYFTIRKLIDCLFSLLAYAQKLNADNTGRVRRGKVAKVQALSLYRLGKILNLKRSEIKLIDLFVSDLNRNGPSPNSGVFMVGREYYIIPSHIMSLSVEKVVDHIMVRKDVFINNEGFSDKGYFFESLLRDVIEKSARSFYKLNQDIKKGIPEIDGMFNVWGSTWVLCEAKCSVKPECRRDAYQFTENHIVGALSQLDKRFDFLSGRLNPIPGFVFEEADLLLLIVTNHNYFTGLNLKTPKGRDVYVVDLLYLSDILIGGFVPVWSNVKGGQSYVRSKRDVANELISDAIKYPLRNLLSVEVPSFQIQESGIVIRIHKESIVDDMSFYS</sequence>
<dbReference type="PATRIC" id="fig|317.175.peg.3544"/>
<gene>
    <name evidence="1" type="ORF">IV01_17030</name>
</gene>
<protein>
    <submittedName>
        <fullName evidence="1">Uncharacterized protein</fullName>
    </submittedName>
</protein>
<dbReference type="EMBL" id="JPQU01000046">
    <property type="protein sequence ID" value="KFE54205.1"/>
    <property type="molecule type" value="Genomic_DNA"/>
</dbReference>
<reference evidence="1 2" key="1">
    <citation type="submission" date="2014-07" db="EMBL/GenBank/DDBJ databases">
        <title>Draft Genome Sequences of Environmental Pseudomonas syringae strains.</title>
        <authorList>
            <person name="Baltrus D.A."/>
            <person name="Berge O."/>
            <person name="Morris C."/>
        </authorList>
    </citation>
    <scope>NUCLEOTIDE SEQUENCE [LARGE SCALE GENOMIC DNA]</scope>
    <source>
        <strain evidence="1 2">GAW0119</strain>
    </source>
</reference>
<proteinExistence type="predicted"/>
<dbReference type="Proteomes" id="UP000028631">
    <property type="component" value="Unassembled WGS sequence"/>
</dbReference>
<evidence type="ECO:0000313" key="1">
    <source>
        <dbReference type="EMBL" id="KFE54205.1"/>
    </source>
</evidence>
<keyword evidence="2" id="KW-1185">Reference proteome</keyword>
<organism evidence="1 2">
    <name type="scientific">Pseudomonas syringae</name>
    <dbReference type="NCBI Taxonomy" id="317"/>
    <lineage>
        <taxon>Bacteria</taxon>
        <taxon>Pseudomonadati</taxon>
        <taxon>Pseudomonadota</taxon>
        <taxon>Gammaproteobacteria</taxon>
        <taxon>Pseudomonadales</taxon>
        <taxon>Pseudomonadaceae</taxon>
        <taxon>Pseudomonas</taxon>
    </lineage>
</organism>
<dbReference type="AlphaFoldDB" id="A0A085VFJ2"/>
<accession>A0A085VFJ2</accession>
<name>A0A085VFJ2_PSESX</name>
<evidence type="ECO:0000313" key="2">
    <source>
        <dbReference type="Proteomes" id="UP000028631"/>
    </source>
</evidence>
<comment type="caution">
    <text evidence="1">The sequence shown here is derived from an EMBL/GenBank/DDBJ whole genome shotgun (WGS) entry which is preliminary data.</text>
</comment>